<protein>
    <submittedName>
        <fullName evidence="1">Uncharacterized protein</fullName>
    </submittedName>
</protein>
<dbReference type="AlphaFoldDB" id="S7VE05"/>
<proteinExistence type="predicted"/>
<comment type="caution">
    <text evidence="1">The sequence shown here is derived from an EMBL/GenBank/DDBJ whole genome shotgun (WGS) entry which is preliminary data.</text>
</comment>
<evidence type="ECO:0000313" key="2">
    <source>
        <dbReference type="Proteomes" id="UP000014974"/>
    </source>
</evidence>
<name>S7VE05_9BACT</name>
<organism evidence="1 2">
    <name type="scientific">Cyclobacterium qasimii M12-11B</name>
    <dbReference type="NCBI Taxonomy" id="641524"/>
    <lineage>
        <taxon>Bacteria</taxon>
        <taxon>Pseudomonadati</taxon>
        <taxon>Bacteroidota</taxon>
        <taxon>Cytophagia</taxon>
        <taxon>Cytophagales</taxon>
        <taxon>Cyclobacteriaceae</taxon>
        <taxon>Cyclobacterium</taxon>
    </lineage>
</organism>
<evidence type="ECO:0000313" key="1">
    <source>
        <dbReference type="EMBL" id="EPR67762.1"/>
    </source>
</evidence>
<dbReference type="EMBL" id="ATNM01000114">
    <property type="protein sequence ID" value="EPR67762.1"/>
    <property type="molecule type" value="Genomic_DNA"/>
</dbReference>
<accession>S7VE05</accession>
<dbReference type="Proteomes" id="UP000014974">
    <property type="component" value="Unassembled WGS sequence"/>
</dbReference>
<gene>
    <name evidence="1" type="ORF">ADICYQ_3188</name>
</gene>
<reference evidence="1 2" key="1">
    <citation type="journal article" date="2013" name="Genome Announc.">
        <title>Draft Genome Sequence of Cyclobacterium qasimii Strain M12-11BT, Isolated from Arctic Marine Sediment.</title>
        <authorList>
            <person name="Shivaji S."/>
            <person name="Ara S."/>
            <person name="Singh A."/>
            <person name="Kumar Pinnaka A."/>
        </authorList>
    </citation>
    <scope>NUCLEOTIDE SEQUENCE [LARGE SCALE GENOMIC DNA]</scope>
    <source>
        <strain evidence="1 2">M12-11B</strain>
    </source>
</reference>
<sequence length="37" mass="4112">MMFPQLKVAEGIKFLYLDQLILVGPIDCGNNAFGEII</sequence>